<gene>
    <name evidence="3" type="ORF">ACFO3O_02105</name>
</gene>
<feature type="domain" description="Transglutaminase-like" evidence="1">
    <location>
        <begin position="275"/>
        <end position="345"/>
    </location>
</feature>
<proteinExistence type="predicted"/>
<dbReference type="Gene3D" id="3.10.620.30">
    <property type="match status" value="1"/>
</dbReference>
<protein>
    <submittedName>
        <fullName evidence="3">DUF3857 domain-containing protein</fullName>
    </submittedName>
</protein>
<feature type="domain" description="DUF3857" evidence="2">
    <location>
        <begin position="66"/>
        <end position="213"/>
    </location>
</feature>
<evidence type="ECO:0000313" key="4">
    <source>
        <dbReference type="Proteomes" id="UP001596043"/>
    </source>
</evidence>
<evidence type="ECO:0000259" key="2">
    <source>
        <dbReference type="Pfam" id="PF12969"/>
    </source>
</evidence>
<sequence length="627" mass="72173">MSKVIKYCLKASLYGIIFLQSTCFFGQKKITFGNVSIEDFNEDYKSVFPSANAIVLYRYVEDDVGKEIVIHERIKILNELGYDFANVEIPYEDVIDIEGFTYNLIEGKVVVTKLDKLLEGTSRKVKIATLRKFTMPKVQTGSIIEYRYKASKGTFNDIFLQYEIPVNYAQVVLRNRSDYQLSFIQNSKALLDLEFKEKDSKTIVIEAKNVPAFEKEDYVDNLDSYRSKIEIKKAGFIWGDEIKTFRDFVDILLDFESFIKGYLPKDNFKGGLIGMIGDEKDEYKIAELIFNYLRKNIKWNGSFSIIPDNKSSLVTFQTKQGNLADINLLFVSMLKTIGIESSPILASTKSNGIPLTASLESFNYILSGAVIDYKQYIFDVTNPKSNFRYLPEMVVNWKGIMINENRSFSWVDLTEIPLSNINSIINVSINEDLDVEGEVQEQLSGYYAIDLKKTFVDDYQEFDIEDVVNKGSNAFIISQFDLIKHDRLLDKIVWSYKFEKEDELEKINDKVYLSPLFHLSLTESPFFETERKYPINFGFPKSVKKLIKIKIPDNYIVESIPASIKINLPDQIGSFTYNCKEVGSTIQIVTEFTVGQGEISSDDYPEIKEFFKLRVEKETEKIVLVKS</sequence>
<dbReference type="Pfam" id="PF01841">
    <property type="entry name" value="Transglut_core"/>
    <property type="match status" value="1"/>
</dbReference>
<dbReference type="EMBL" id="JBHSFV010000001">
    <property type="protein sequence ID" value="MFC4632679.1"/>
    <property type="molecule type" value="Genomic_DNA"/>
</dbReference>
<name>A0ABV9HRU7_9FLAO</name>
<organism evidence="3 4">
    <name type="scientific">Dokdonia ponticola</name>
    <dbReference type="NCBI Taxonomy" id="2041041"/>
    <lineage>
        <taxon>Bacteria</taxon>
        <taxon>Pseudomonadati</taxon>
        <taxon>Bacteroidota</taxon>
        <taxon>Flavobacteriia</taxon>
        <taxon>Flavobacteriales</taxon>
        <taxon>Flavobacteriaceae</taxon>
        <taxon>Dokdonia</taxon>
    </lineage>
</organism>
<reference evidence="4" key="1">
    <citation type="journal article" date="2019" name="Int. J. Syst. Evol. Microbiol.">
        <title>The Global Catalogue of Microorganisms (GCM) 10K type strain sequencing project: providing services to taxonomists for standard genome sequencing and annotation.</title>
        <authorList>
            <consortium name="The Broad Institute Genomics Platform"/>
            <consortium name="The Broad Institute Genome Sequencing Center for Infectious Disease"/>
            <person name="Wu L."/>
            <person name="Ma J."/>
        </authorList>
    </citation>
    <scope>NUCLEOTIDE SEQUENCE [LARGE SCALE GENOMIC DNA]</scope>
    <source>
        <strain evidence="4">YJ-61-S</strain>
    </source>
</reference>
<dbReference type="Proteomes" id="UP001596043">
    <property type="component" value="Unassembled WGS sequence"/>
</dbReference>
<evidence type="ECO:0000313" key="3">
    <source>
        <dbReference type="EMBL" id="MFC4632679.1"/>
    </source>
</evidence>
<comment type="caution">
    <text evidence="3">The sequence shown here is derived from an EMBL/GenBank/DDBJ whole genome shotgun (WGS) entry which is preliminary data.</text>
</comment>
<dbReference type="InterPro" id="IPR038765">
    <property type="entry name" value="Papain-like_cys_pep_sf"/>
</dbReference>
<dbReference type="Gene3D" id="2.60.120.1130">
    <property type="match status" value="1"/>
</dbReference>
<accession>A0ABV9HRU7</accession>
<dbReference type="Gene3D" id="2.60.40.3140">
    <property type="match status" value="1"/>
</dbReference>
<dbReference type="SUPFAM" id="SSF54001">
    <property type="entry name" value="Cysteine proteinases"/>
    <property type="match status" value="1"/>
</dbReference>
<dbReference type="InterPro" id="IPR002931">
    <property type="entry name" value="Transglutaminase-like"/>
</dbReference>
<evidence type="ECO:0000259" key="1">
    <source>
        <dbReference type="Pfam" id="PF01841"/>
    </source>
</evidence>
<dbReference type="RefSeq" id="WP_379976881.1">
    <property type="nucleotide sequence ID" value="NZ_JBHSFV010000001.1"/>
</dbReference>
<keyword evidence="4" id="KW-1185">Reference proteome</keyword>
<dbReference type="InterPro" id="IPR024618">
    <property type="entry name" value="DUF3857"/>
</dbReference>
<dbReference type="Pfam" id="PF12969">
    <property type="entry name" value="DUF3857"/>
    <property type="match status" value="1"/>
</dbReference>